<evidence type="ECO:0000259" key="10">
    <source>
        <dbReference type="PROSITE" id="PS51371"/>
    </source>
</evidence>
<dbReference type="Pfam" id="PF01595">
    <property type="entry name" value="CNNM"/>
    <property type="match status" value="1"/>
</dbReference>
<dbReference type="InterPro" id="IPR046342">
    <property type="entry name" value="CBS_dom_sf"/>
</dbReference>
<feature type="domain" description="CBS" evidence="10">
    <location>
        <begin position="282"/>
        <end position="339"/>
    </location>
</feature>
<feature type="transmembrane region" description="Helical" evidence="9">
    <location>
        <begin position="57"/>
        <end position="82"/>
    </location>
</feature>
<dbReference type="PROSITE" id="PS51846">
    <property type="entry name" value="CNNM"/>
    <property type="match status" value="1"/>
</dbReference>
<dbReference type="CDD" id="cd04590">
    <property type="entry name" value="CBS_pair_CorC_HlyC_assoc"/>
    <property type="match status" value="1"/>
</dbReference>
<dbReference type="Proteomes" id="UP000191680">
    <property type="component" value="Unassembled WGS sequence"/>
</dbReference>
<keyword evidence="6 8" id="KW-0472">Membrane</keyword>
<accession>A0A1V6LQN6</accession>
<dbReference type="InterPro" id="IPR016169">
    <property type="entry name" value="FAD-bd_PCMH_sub2"/>
</dbReference>
<evidence type="ECO:0000256" key="7">
    <source>
        <dbReference type="PROSITE-ProRule" id="PRU00703"/>
    </source>
</evidence>
<name>A0A1V6LQN6_9FLAO</name>
<dbReference type="SUPFAM" id="SSF56176">
    <property type="entry name" value="FAD-binding/transporter-associated domain-like"/>
    <property type="match status" value="1"/>
</dbReference>
<sequence length="430" mass="49167">MSTAILVIVISLLFSAFFSGMEIAFVSANKIHIELEKKQEGFLAKVLGWITEKPSKFIATMLIGNNIALVVYGMFMGDLLMMWFQSMVPTQSNFLNVLLVEFSLLTQTVISTLVILITAEFLPKVLFQIYANTLLKVLALPAYFFYLLFSGISWFVIKISDFILKYFLKTDGDEVQLAFTKLELGDYISEQMEAVEEQGAVDSEIQIFQNALEFSAVKARDVMVPRTEIMAVELKETPKNLKNLFVETGYSKILVYKETIEEIIGYVHSYEMFKKPKTIKHILRPVEFVPETMLIHDILNVLIRKRKSMAVVLDEYGGTSGIMTVEDIVEELFGEIEDEHDTTDLIEEDLGENSFKFSARLEVDYLNENYKLELPESEEYGTLGGFITNFTEDIPRQDDEIKIEGFLLKIVEVSNNKIDLVELHKTEEDK</sequence>
<keyword evidence="13" id="KW-1185">Reference proteome</keyword>
<dbReference type="InterPro" id="IPR002550">
    <property type="entry name" value="CNNM"/>
</dbReference>
<dbReference type="AlphaFoldDB" id="A0A1V6LQN6"/>
<evidence type="ECO:0000256" key="1">
    <source>
        <dbReference type="ARBA" id="ARBA00004141"/>
    </source>
</evidence>
<dbReference type="EMBL" id="MTBC01000006">
    <property type="protein sequence ID" value="OQD42505.1"/>
    <property type="molecule type" value="Genomic_DNA"/>
</dbReference>
<dbReference type="Pfam" id="PF03471">
    <property type="entry name" value="CorC_HlyC"/>
    <property type="match status" value="1"/>
</dbReference>
<gene>
    <name evidence="12" type="ORF">BUL40_10305</name>
</gene>
<dbReference type="PANTHER" id="PTHR22777:SF17">
    <property type="entry name" value="UPF0053 PROTEIN SLL0260"/>
    <property type="match status" value="1"/>
</dbReference>
<dbReference type="Pfam" id="PF00571">
    <property type="entry name" value="CBS"/>
    <property type="match status" value="1"/>
</dbReference>
<feature type="transmembrane region" description="Helical" evidence="9">
    <location>
        <begin position="94"/>
        <end position="117"/>
    </location>
</feature>
<feature type="domain" description="CNNM transmembrane" evidence="11">
    <location>
        <begin position="1"/>
        <end position="204"/>
    </location>
</feature>
<dbReference type="InterPro" id="IPR005170">
    <property type="entry name" value="Transptr-assoc_dom"/>
</dbReference>
<feature type="transmembrane region" description="Helical" evidence="9">
    <location>
        <begin position="137"/>
        <end position="157"/>
    </location>
</feature>
<dbReference type="InterPro" id="IPR044751">
    <property type="entry name" value="Ion_transp-like_CBS"/>
</dbReference>
<comment type="caution">
    <text evidence="12">The sequence shown here is derived from an EMBL/GenBank/DDBJ whole genome shotgun (WGS) entry which is preliminary data.</text>
</comment>
<evidence type="ECO:0000313" key="12">
    <source>
        <dbReference type="EMBL" id="OQD42505.1"/>
    </source>
</evidence>
<keyword evidence="4 8" id="KW-1133">Transmembrane helix</keyword>
<dbReference type="GO" id="GO:0005886">
    <property type="term" value="C:plasma membrane"/>
    <property type="evidence" value="ECO:0007669"/>
    <property type="project" value="TreeGrafter"/>
</dbReference>
<comment type="subcellular location">
    <subcellularLocation>
        <location evidence="1">Membrane</location>
        <topology evidence="1">Multi-pass membrane protein</topology>
    </subcellularLocation>
</comment>
<keyword evidence="5 7" id="KW-0129">CBS domain</keyword>
<dbReference type="SMART" id="SM01091">
    <property type="entry name" value="CorC_HlyC"/>
    <property type="match status" value="1"/>
</dbReference>
<dbReference type="PROSITE" id="PS51371">
    <property type="entry name" value="CBS"/>
    <property type="match status" value="1"/>
</dbReference>
<dbReference type="InterPro" id="IPR036318">
    <property type="entry name" value="FAD-bd_PCMH-like_sf"/>
</dbReference>
<keyword evidence="3" id="KW-0677">Repeat</keyword>
<evidence type="ECO:0000259" key="11">
    <source>
        <dbReference type="PROSITE" id="PS51846"/>
    </source>
</evidence>
<organism evidence="12 13">
    <name type="scientific">Croceivirga radicis</name>
    <dbReference type="NCBI Taxonomy" id="1929488"/>
    <lineage>
        <taxon>Bacteria</taxon>
        <taxon>Pseudomonadati</taxon>
        <taxon>Bacteroidota</taxon>
        <taxon>Flavobacteriia</taxon>
        <taxon>Flavobacteriales</taxon>
        <taxon>Flavobacteriaceae</taxon>
        <taxon>Croceivirga</taxon>
    </lineage>
</organism>
<evidence type="ECO:0000256" key="8">
    <source>
        <dbReference type="PROSITE-ProRule" id="PRU01193"/>
    </source>
</evidence>
<dbReference type="Gene3D" id="3.10.580.10">
    <property type="entry name" value="CBS-domain"/>
    <property type="match status" value="1"/>
</dbReference>
<evidence type="ECO:0000256" key="5">
    <source>
        <dbReference type="ARBA" id="ARBA00023122"/>
    </source>
</evidence>
<dbReference type="InterPro" id="IPR000644">
    <property type="entry name" value="CBS_dom"/>
</dbReference>
<evidence type="ECO:0000313" key="13">
    <source>
        <dbReference type="Proteomes" id="UP000191680"/>
    </source>
</evidence>
<dbReference type="SUPFAM" id="SSF54631">
    <property type="entry name" value="CBS-domain pair"/>
    <property type="match status" value="1"/>
</dbReference>
<evidence type="ECO:0000256" key="9">
    <source>
        <dbReference type="SAM" id="Phobius"/>
    </source>
</evidence>
<dbReference type="PANTHER" id="PTHR22777">
    <property type="entry name" value="HEMOLYSIN-RELATED"/>
    <property type="match status" value="1"/>
</dbReference>
<evidence type="ECO:0000256" key="2">
    <source>
        <dbReference type="ARBA" id="ARBA00022692"/>
    </source>
</evidence>
<dbReference type="Gene3D" id="3.30.465.10">
    <property type="match status" value="1"/>
</dbReference>
<protein>
    <submittedName>
        <fullName evidence="12">Hemolysin</fullName>
    </submittedName>
</protein>
<evidence type="ECO:0000256" key="6">
    <source>
        <dbReference type="ARBA" id="ARBA00023136"/>
    </source>
</evidence>
<keyword evidence="2 8" id="KW-0812">Transmembrane</keyword>
<dbReference type="RefSeq" id="WP_080319192.1">
    <property type="nucleotide sequence ID" value="NZ_MTBC01000006.1"/>
</dbReference>
<evidence type="ECO:0000256" key="3">
    <source>
        <dbReference type="ARBA" id="ARBA00022737"/>
    </source>
</evidence>
<dbReference type="OrthoDB" id="9798188at2"/>
<reference evidence="12 13" key="1">
    <citation type="submission" date="2016-12" db="EMBL/GenBank/DDBJ databases">
        <authorList>
            <person name="Song W.-J."/>
            <person name="Kurnit D.M."/>
        </authorList>
    </citation>
    <scope>NUCLEOTIDE SEQUENCE [LARGE SCALE GENOMIC DNA]</scope>
    <source>
        <strain evidence="12 13">HSG9</strain>
    </source>
</reference>
<dbReference type="GO" id="GO:0050660">
    <property type="term" value="F:flavin adenine dinucleotide binding"/>
    <property type="evidence" value="ECO:0007669"/>
    <property type="project" value="InterPro"/>
</dbReference>
<evidence type="ECO:0000256" key="4">
    <source>
        <dbReference type="ARBA" id="ARBA00022989"/>
    </source>
</evidence>
<proteinExistence type="predicted"/>